<dbReference type="RefSeq" id="WP_229639823.1">
    <property type="nucleotide sequence ID" value="NZ_JADWDC010000012.1"/>
</dbReference>
<sequence>MLKAWLVGVGILFVLAEFGIWLKQFILPLPIYILGGAFLAIASNYEQGIIGMFRQQEATTPEVLAQTATLIKEAKMLEDNSSVSSLPFALKTSQLDE</sequence>
<protein>
    <submittedName>
        <fullName evidence="2">Uncharacterized protein</fullName>
    </submittedName>
</protein>
<reference evidence="2" key="1">
    <citation type="journal article" date="2021" name="Antonie Van Leeuwenhoek">
        <title>Draft genome and description of Waterburya agarophytonicola gen. nov. sp. nov. (Pleurocapsales, Cyanobacteria): a seaweed symbiont.</title>
        <authorList>
            <person name="Bonthond G."/>
            <person name="Shalygin S."/>
            <person name="Bayer T."/>
            <person name="Weinberger F."/>
        </authorList>
    </citation>
    <scope>NUCLEOTIDE SEQUENCE</scope>
    <source>
        <strain evidence="2">KI4</strain>
    </source>
</reference>
<gene>
    <name evidence="2" type="ORF">I4641_07310</name>
</gene>
<evidence type="ECO:0000313" key="2">
    <source>
        <dbReference type="EMBL" id="MCC0176785.1"/>
    </source>
</evidence>
<feature type="transmembrane region" description="Helical" evidence="1">
    <location>
        <begin position="26"/>
        <end position="45"/>
    </location>
</feature>
<accession>A0A964FEK6</accession>
<name>A0A964FEK6_9CYAN</name>
<keyword evidence="1" id="KW-0472">Membrane</keyword>
<organism evidence="2 3">
    <name type="scientific">Waterburya agarophytonicola KI4</name>
    <dbReference type="NCBI Taxonomy" id="2874699"/>
    <lineage>
        <taxon>Bacteria</taxon>
        <taxon>Bacillati</taxon>
        <taxon>Cyanobacteriota</taxon>
        <taxon>Cyanophyceae</taxon>
        <taxon>Pleurocapsales</taxon>
        <taxon>Hyellaceae</taxon>
        <taxon>Waterburya</taxon>
        <taxon>Waterburya agarophytonicola</taxon>
    </lineage>
</organism>
<evidence type="ECO:0000313" key="3">
    <source>
        <dbReference type="Proteomes" id="UP000729733"/>
    </source>
</evidence>
<keyword evidence="1" id="KW-1133">Transmembrane helix</keyword>
<keyword evidence="1" id="KW-0812">Transmembrane</keyword>
<dbReference type="AlphaFoldDB" id="A0A964FEK6"/>
<dbReference type="Proteomes" id="UP000729733">
    <property type="component" value="Unassembled WGS sequence"/>
</dbReference>
<proteinExistence type="predicted"/>
<comment type="caution">
    <text evidence="2">The sequence shown here is derived from an EMBL/GenBank/DDBJ whole genome shotgun (WGS) entry which is preliminary data.</text>
</comment>
<keyword evidence="3" id="KW-1185">Reference proteome</keyword>
<dbReference type="EMBL" id="JADWDC010000012">
    <property type="protein sequence ID" value="MCC0176785.1"/>
    <property type="molecule type" value="Genomic_DNA"/>
</dbReference>
<evidence type="ECO:0000256" key="1">
    <source>
        <dbReference type="SAM" id="Phobius"/>
    </source>
</evidence>